<feature type="transmembrane region" description="Helical" evidence="7">
    <location>
        <begin position="99"/>
        <end position="122"/>
    </location>
</feature>
<dbReference type="HOGENOM" id="CLU_036879_0_1_4"/>
<keyword evidence="4 7" id="KW-0812">Transmembrane</keyword>
<dbReference type="InterPro" id="IPR000515">
    <property type="entry name" value="MetI-like"/>
</dbReference>
<name>A0A0C6P735_BORBO</name>
<evidence type="ECO:0000256" key="2">
    <source>
        <dbReference type="ARBA" id="ARBA00022448"/>
    </source>
</evidence>
<dbReference type="Gene3D" id="1.10.3720.10">
    <property type="entry name" value="MetI-like"/>
    <property type="match status" value="1"/>
</dbReference>
<evidence type="ECO:0000256" key="4">
    <source>
        <dbReference type="ARBA" id="ARBA00022692"/>
    </source>
</evidence>
<evidence type="ECO:0000259" key="8">
    <source>
        <dbReference type="PROSITE" id="PS50928"/>
    </source>
</evidence>
<comment type="subcellular location">
    <subcellularLocation>
        <location evidence="1 7">Cell membrane</location>
        <topology evidence="1 7">Multi-pass membrane protein</topology>
    </subcellularLocation>
</comment>
<feature type="transmembrane region" description="Helical" evidence="7">
    <location>
        <begin position="174"/>
        <end position="195"/>
    </location>
</feature>
<dbReference type="InterPro" id="IPR045621">
    <property type="entry name" value="BPD_transp_1_N"/>
</dbReference>
<dbReference type="PANTHER" id="PTHR43163">
    <property type="entry name" value="DIPEPTIDE TRANSPORT SYSTEM PERMEASE PROTEIN DPPB-RELATED"/>
    <property type="match status" value="1"/>
</dbReference>
<evidence type="ECO:0000256" key="5">
    <source>
        <dbReference type="ARBA" id="ARBA00022989"/>
    </source>
</evidence>
<dbReference type="Pfam" id="PF19300">
    <property type="entry name" value="BPD_transp_1_N"/>
    <property type="match status" value="1"/>
</dbReference>
<dbReference type="GO" id="GO:0071916">
    <property type="term" value="F:dipeptide transmembrane transporter activity"/>
    <property type="evidence" value="ECO:0007669"/>
    <property type="project" value="TreeGrafter"/>
</dbReference>
<gene>
    <name evidence="9" type="ORF">BN112_2515</name>
</gene>
<keyword evidence="5 7" id="KW-1133">Transmembrane helix</keyword>
<dbReference type="SUPFAM" id="SSF161098">
    <property type="entry name" value="MetI-like"/>
    <property type="match status" value="1"/>
</dbReference>
<proteinExistence type="inferred from homology"/>
<evidence type="ECO:0000313" key="10">
    <source>
        <dbReference type="Proteomes" id="UP000007564"/>
    </source>
</evidence>
<accession>A0A0C6P735</accession>
<dbReference type="PANTHER" id="PTHR43163:SF6">
    <property type="entry name" value="DIPEPTIDE TRANSPORT SYSTEM PERMEASE PROTEIN DPPB-RELATED"/>
    <property type="match status" value="1"/>
</dbReference>
<dbReference type="PROSITE" id="PS50928">
    <property type="entry name" value="ABC_TM1"/>
    <property type="match status" value="1"/>
</dbReference>
<dbReference type="OrthoDB" id="9803623at2"/>
<feature type="domain" description="ABC transmembrane type-1" evidence="8">
    <location>
        <begin position="95"/>
        <end position="304"/>
    </location>
</feature>
<dbReference type="GeneID" id="93202585"/>
<keyword evidence="3" id="KW-1003">Cell membrane</keyword>
<feature type="transmembrane region" description="Helical" evidence="7">
    <location>
        <begin position="281"/>
        <end position="304"/>
    </location>
</feature>
<protein>
    <submittedName>
        <fullName evidence="9">Binding-protein-dependent transport systems inner membrane component</fullName>
    </submittedName>
</protein>
<dbReference type="Proteomes" id="UP000007564">
    <property type="component" value="Chromosome"/>
</dbReference>
<feature type="transmembrane region" description="Helical" evidence="7">
    <location>
        <begin position="235"/>
        <end position="261"/>
    </location>
</feature>
<dbReference type="EMBL" id="HE965806">
    <property type="protein sequence ID" value="CCJ54432.1"/>
    <property type="molecule type" value="Genomic_DNA"/>
</dbReference>
<dbReference type="InterPro" id="IPR035906">
    <property type="entry name" value="MetI-like_sf"/>
</dbReference>
<feature type="transmembrane region" description="Helical" evidence="7">
    <location>
        <begin position="134"/>
        <end position="154"/>
    </location>
</feature>
<organism evidence="9 10">
    <name type="scientific">Bordetella bronchiseptica 253</name>
    <dbReference type="NCBI Taxonomy" id="568707"/>
    <lineage>
        <taxon>Bacteria</taxon>
        <taxon>Pseudomonadati</taxon>
        <taxon>Pseudomonadota</taxon>
        <taxon>Betaproteobacteria</taxon>
        <taxon>Burkholderiales</taxon>
        <taxon>Alcaligenaceae</taxon>
        <taxon>Bordetella</taxon>
    </lineage>
</organism>
<dbReference type="GO" id="GO:0005886">
    <property type="term" value="C:plasma membrane"/>
    <property type="evidence" value="ECO:0007669"/>
    <property type="project" value="UniProtKB-SubCell"/>
</dbReference>
<evidence type="ECO:0000313" key="9">
    <source>
        <dbReference type="EMBL" id="CCJ54432.1"/>
    </source>
</evidence>
<dbReference type="KEGG" id="bbh:BN112_2515"/>
<dbReference type="AlphaFoldDB" id="A0A0C6P735"/>
<comment type="similarity">
    <text evidence="7">Belongs to the binding-protein-dependent transport system permease family.</text>
</comment>
<dbReference type="CDD" id="cd06261">
    <property type="entry name" value="TM_PBP2"/>
    <property type="match status" value="1"/>
</dbReference>
<evidence type="ECO:0000256" key="7">
    <source>
        <dbReference type="RuleBase" id="RU363032"/>
    </source>
</evidence>
<dbReference type="Pfam" id="PF00528">
    <property type="entry name" value="BPD_transp_1"/>
    <property type="match status" value="1"/>
</dbReference>
<evidence type="ECO:0000256" key="1">
    <source>
        <dbReference type="ARBA" id="ARBA00004651"/>
    </source>
</evidence>
<dbReference type="RefSeq" id="WP_003808548.1">
    <property type="nucleotide sequence ID" value="NC_019382.1"/>
</dbReference>
<keyword evidence="6 7" id="KW-0472">Membrane</keyword>
<sequence length="313" mass="34344">MLSYTLRRLLMTLPVMLFVALFVFGLLDLAPGDPAALLAGEDATPQDIARIRATLGLDQPFLQRFAEWGWNVLHGDLGTSLFTGLPVSHMIGQRLVPTFSLMLMTLLVSVVIAIPIGALAAWKHNRLQDRGIMVLAVFSFSVPSFAVGYLLAWIFGLQLRWFPVQGYVPLATGFWASVHTLVLPALALGSVYVALITRITRATLLETLSQDYIRTARAKGVGNRGLLFRHALKNAAVPIITVIGSGVALLISGTVVTETVFSIPGLGRLVVDAILRRDYPVIQGVILLFSFMYVLVNLLVDLLYRAFDPRIKY</sequence>
<evidence type="ECO:0000256" key="3">
    <source>
        <dbReference type="ARBA" id="ARBA00022475"/>
    </source>
</evidence>
<reference evidence="9 10" key="1">
    <citation type="journal article" date="2012" name="BMC Genomics">
        <title>Comparative genomics of the classical Bordetella subspecies: the evolution and exchange of virulence-associated diversity amongst closely related pathogens.</title>
        <authorList>
            <person name="Park J."/>
            <person name="Zhang Y."/>
            <person name="Buboltz A.M."/>
            <person name="Zhang X."/>
            <person name="Schuster S.C."/>
            <person name="Ahuja U."/>
            <person name="Liu M."/>
            <person name="Miller J.F."/>
            <person name="Sebaihia M."/>
            <person name="Bentley S.D."/>
            <person name="Parkhill J."/>
            <person name="Harvill E.T."/>
        </authorList>
    </citation>
    <scope>NUCLEOTIDE SEQUENCE [LARGE SCALE GENOMIC DNA]</scope>
    <source>
        <strain evidence="9 10">253</strain>
    </source>
</reference>
<evidence type="ECO:0000256" key="6">
    <source>
        <dbReference type="ARBA" id="ARBA00023136"/>
    </source>
</evidence>
<keyword evidence="2 7" id="KW-0813">Transport</keyword>